<reference evidence="1 2" key="1">
    <citation type="submission" date="2019-02" db="EMBL/GenBank/DDBJ databases">
        <title>Deep-cultivation of Planctomycetes and their phenomic and genomic characterization uncovers novel biology.</title>
        <authorList>
            <person name="Wiegand S."/>
            <person name="Jogler M."/>
            <person name="Boedeker C."/>
            <person name="Pinto D."/>
            <person name="Vollmers J."/>
            <person name="Rivas-Marin E."/>
            <person name="Kohn T."/>
            <person name="Peeters S.H."/>
            <person name="Heuer A."/>
            <person name="Rast P."/>
            <person name="Oberbeckmann S."/>
            <person name="Bunk B."/>
            <person name="Jeske O."/>
            <person name="Meyerdierks A."/>
            <person name="Storesund J.E."/>
            <person name="Kallscheuer N."/>
            <person name="Luecker S."/>
            <person name="Lage O.M."/>
            <person name="Pohl T."/>
            <person name="Merkel B.J."/>
            <person name="Hornburger P."/>
            <person name="Mueller R.-W."/>
            <person name="Bruemmer F."/>
            <person name="Labrenz M."/>
            <person name="Spormann A.M."/>
            <person name="Op den Camp H."/>
            <person name="Overmann J."/>
            <person name="Amann R."/>
            <person name="Jetten M.S.M."/>
            <person name="Mascher T."/>
            <person name="Medema M.H."/>
            <person name="Devos D.P."/>
            <person name="Kaster A.-K."/>
            <person name="Ovreas L."/>
            <person name="Rohde M."/>
            <person name="Galperin M.Y."/>
            <person name="Jogler C."/>
        </authorList>
    </citation>
    <scope>NUCLEOTIDE SEQUENCE [LARGE SCALE GENOMIC DNA]</scope>
    <source>
        <strain evidence="1 2">ETA_A1</strain>
    </source>
</reference>
<accession>A0A517XWD5</accession>
<protein>
    <submittedName>
        <fullName evidence="1">Uncharacterized protein</fullName>
    </submittedName>
</protein>
<organism evidence="1 2">
    <name type="scientific">Urbifossiella limnaea</name>
    <dbReference type="NCBI Taxonomy" id="2528023"/>
    <lineage>
        <taxon>Bacteria</taxon>
        <taxon>Pseudomonadati</taxon>
        <taxon>Planctomycetota</taxon>
        <taxon>Planctomycetia</taxon>
        <taxon>Gemmatales</taxon>
        <taxon>Gemmataceae</taxon>
        <taxon>Urbifossiella</taxon>
    </lineage>
</organism>
<dbReference type="RefSeq" id="WP_145241042.1">
    <property type="nucleotide sequence ID" value="NZ_CP036273.1"/>
</dbReference>
<dbReference type="KEGG" id="uli:ETAA1_37800"/>
<proteinExistence type="predicted"/>
<sequence length="192" mass="20888">MTEHAPTHAHAAFLSLLPRLRTHARVRFRHLNWSDREEAVADTVAYGFASFLRLTARGKHPAAFPAVFAHFVARAVANGRSVVRRLSARDVTAGYRKGRAAVHRLEGPAPGGGWWRDAAPDRRGRVADQAAFNLDFPAWLATLPAVKRTVAELLARGHGTGEAAGATGLSAGRVSQLRRELADSWVDFHAGF</sequence>
<name>A0A517XWD5_9BACT</name>
<gene>
    <name evidence="1" type="ORF">ETAA1_37800</name>
</gene>
<evidence type="ECO:0000313" key="1">
    <source>
        <dbReference type="EMBL" id="QDU21807.1"/>
    </source>
</evidence>
<evidence type="ECO:0000313" key="2">
    <source>
        <dbReference type="Proteomes" id="UP000319576"/>
    </source>
</evidence>
<dbReference type="AlphaFoldDB" id="A0A517XWD5"/>
<keyword evidence="2" id="KW-1185">Reference proteome</keyword>
<dbReference type="EMBL" id="CP036273">
    <property type="protein sequence ID" value="QDU21807.1"/>
    <property type="molecule type" value="Genomic_DNA"/>
</dbReference>
<dbReference type="Proteomes" id="UP000319576">
    <property type="component" value="Chromosome"/>
</dbReference>
<dbReference type="OrthoDB" id="284641at2"/>